<feature type="signal peptide" evidence="1">
    <location>
        <begin position="1"/>
        <end position="40"/>
    </location>
</feature>
<evidence type="ECO:0000313" key="3">
    <source>
        <dbReference type="EMBL" id="SUA45421.1"/>
    </source>
</evidence>
<dbReference type="Proteomes" id="UP000255082">
    <property type="component" value="Unassembled WGS sequence"/>
</dbReference>
<reference evidence="3 4" key="1">
    <citation type="submission" date="2018-06" db="EMBL/GenBank/DDBJ databases">
        <authorList>
            <consortium name="Pathogen Informatics"/>
            <person name="Doyle S."/>
        </authorList>
    </citation>
    <scope>NUCLEOTIDE SEQUENCE [LARGE SCALE GENOMIC DNA]</scope>
    <source>
        <strain evidence="3 4">NCTC13184</strain>
    </source>
</reference>
<feature type="chain" id="PRO_5016920445" evidence="1">
    <location>
        <begin position="41"/>
        <end position="373"/>
    </location>
</feature>
<dbReference type="SUPFAM" id="SSF53850">
    <property type="entry name" value="Periplasmic binding protein-like II"/>
    <property type="match status" value="1"/>
</dbReference>
<accession>A0A378WYB8</accession>
<dbReference type="PANTHER" id="PTHR30024">
    <property type="entry name" value="ALIPHATIC SULFONATES-BINDING PROTEIN-RELATED"/>
    <property type="match status" value="1"/>
</dbReference>
<dbReference type="Pfam" id="PF09084">
    <property type="entry name" value="NMT1"/>
    <property type="match status" value="1"/>
</dbReference>
<dbReference type="InterPro" id="IPR015168">
    <property type="entry name" value="SsuA/THI5"/>
</dbReference>
<dbReference type="AlphaFoldDB" id="A0A378WYB8"/>
<evidence type="ECO:0000259" key="2">
    <source>
        <dbReference type="Pfam" id="PF09084"/>
    </source>
</evidence>
<organism evidence="3 4">
    <name type="scientific">Nocardia africana</name>
    <dbReference type="NCBI Taxonomy" id="134964"/>
    <lineage>
        <taxon>Bacteria</taxon>
        <taxon>Bacillati</taxon>
        <taxon>Actinomycetota</taxon>
        <taxon>Actinomycetes</taxon>
        <taxon>Mycobacteriales</taxon>
        <taxon>Nocardiaceae</taxon>
        <taxon>Nocardia</taxon>
    </lineage>
</organism>
<sequence length="373" mass="40034">MCAWPQTHSVKEPIMLSFRRPRVVRAFAAVLALPVLAALAAGCSSSGAGTTSDGKTILRYQGQAGTVTPYELAADLGYFSKVELKWEGDTTSGPANIQAATTKQIEFGSAFNGAVVKLIAGGAPVTSVLSSYGADGQSFTGYYVRDDSGITTARDLIGKKVGVNTLGAHHEFITRQWLHDQGLTDDEIKQVQLVVLPPVNTEDALRKGQIDAAALGGPLQDIALAHGGIHALYTDKGLFGEFDYGTYVFRNDYIAGHQDAVADFVQGTARATRWLQITPHDQAVARLADIIHKRGRNENTKLLDSYKSSGIPVPGAVIQERELQIWIDWLVRNGELPAGKFAAKDLYTNKFNPYANGTYPAESGPTGEVVAAK</sequence>
<dbReference type="Gene3D" id="3.40.190.10">
    <property type="entry name" value="Periplasmic binding protein-like II"/>
    <property type="match status" value="2"/>
</dbReference>
<name>A0A378WYB8_9NOCA</name>
<gene>
    <name evidence="3" type="ORF">NCTC13184_03944</name>
</gene>
<evidence type="ECO:0000256" key="1">
    <source>
        <dbReference type="SAM" id="SignalP"/>
    </source>
</evidence>
<keyword evidence="1" id="KW-0732">Signal</keyword>
<protein>
    <submittedName>
        <fullName evidence="3">Alkanesulfonate transporter substrate-binding subunit</fullName>
    </submittedName>
</protein>
<dbReference type="EMBL" id="UGRU01000001">
    <property type="protein sequence ID" value="SUA45421.1"/>
    <property type="molecule type" value="Genomic_DNA"/>
</dbReference>
<feature type="domain" description="SsuA/THI5-like" evidence="2">
    <location>
        <begin position="67"/>
        <end position="279"/>
    </location>
</feature>
<evidence type="ECO:0000313" key="4">
    <source>
        <dbReference type="Proteomes" id="UP000255082"/>
    </source>
</evidence>
<proteinExistence type="predicted"/>